<dbReference type="InterPro" id="IPR014756">
    <property type="entry name" value="Ig_E-set"/>
</dbReference>
<dbReference type="InterPro" id="IPR003172">
    <property type="entry name" value="ML_dom"/>
</dbReference>
<dbReference type="GO" id="GO:0015918">
    <property type="term" value="P:sterol transport"/>
    <property type="evidence" value="ECO:0007669"/>
    <property type="project" value="InterPro"/>
</dbReference>
<evidence type="ECO:0000259" key="5">
    <source>
        <dbReference type="SMART" id="SM00737"/>
    </source>
</evidence>
<dbReference type="AlphaFoldDB" id="A0A1I7ZUS3"/>
<dbReference type="WBParaSite" id="L893_g29757.t1">
    <property type="protein sequence ID" value="L893_g29757.t1"/>
    <property type="gene ID" value="L893_g29757"/>
</dbReference>
<dbReference type="Proteomes" id="UP000095287">
    <property type="component" value="Unplaced"/>
</dbReference>
<keyword evidence="3" id="KW-0964">Secreted</keyword>
<feature type="domain" description="MD-2-related lipid-recognition" evidence="5">
    <location>
        <begin position="29"/>
        <end position="154"/>
    </location>
</feature>
<accession>A0A1I7ZUS3</accession>
<evidence type="ECO:0000256" key="4">
    <source>
        <dbReference type="SAM" id="SignalP"/>
    </source>
</evidence>
<evidence type="ECO:0000256" key="1">
    <source>
        <dbReference type="ARBA" id="ARBA00004613"/>
    </source>
</evidence>
<sequence>MSPSRPVLLLLVALLGLALCQSHFRQIKYKNCKSKFEILSVEATECGETETRCPFARGSEPRIRIAFKPKERVEKLETSVRAKLGSVFVPFHLENNNACTAGNLTCPLEEGKTYYYSQSVKILNEYPKVNVQVNWLLTDPEDGRRRDACIIFLAEVV</sequence>
<evidence type="ECO:0000313" key="7">
    <source>
        <dbReference type="WBParaSite" id="L893_g29757.t1"/>
    </source>
</evidence>
<dbReference type="InterPro" id="IPR039670">
    <property type="entry name" value="NPC2-like"/>
</dbReference>
<comment type="subcellular location">
    <subcellularLocation>
        <location evidence="1">Secreted</location>
    </subcellularLocation>
</comment>
<evidence type="ECO:0000256" key="3">
    <source>
        <dbReference type="ARBA" id="ARBA00022525"/>
    </source>
</evidence>
<dbReference type="PANTHER" id="PTHR11306">
    <property type="entry name" value="NIEMANN PICK TYPE C2 PROTEIN NPC2-RELATED"/>
    <property type="match status" value="1"/>
</dbReference>
<evidence type="ECO:0000256" key="2">
    <source>
        <dbReference type="ARBA" id="ARBA00006370"/>
    </source>
</evidence>
<dbReference type="GO" id="GO:0032934">
    <property type="term" value="F:sterol binding"/>
    <property type="evidence" value="ECO:0007669"/>
    <property type="project" value="InterPro"/>
</dbReference>
<dbReference type="Gene3D" id="2.60.40.770">
    <property type="match status" value="1"/>
</dbReference>
<dbReference type="SMART" id="SM00737">
    <property type="entry name" value="ML"/>
    <property type="match status" value="1"/>
</dbReference>
<name>A0A1I7ZUS3_9BILA</name>
<dbReference type="PANTHER" id="PTHR11306:SF68">
    <property type="entry name" value="NPC INTRACELLULAR CHOLESTEROL TRANSPORTER 2"/>
    <property type="match status" value="1"/>
</dbReference>
<comment type="similarity">
    <text evidence="2">Belongs to the NPC2 family.</text>
</comment>
<organism evidence="6 7">
    <name type="scientific">Steinernema glaseri</name>
    <dbReference type="NCBI Taxonomy" id="37863"/>
    <lineage>
        <taxon>Eukaryota</taxon>
        <taxon>Metazoa</taxon>
        <taxon>Ecdysozoa</taxon>
        <taxon>Nematoda</taxon>
        <taxon>Chromadorea</taxon>
        <taxon>Rhabditida</taxon>
        <taxon>Tylenchina</taxon>
        <taxon>Panagrolaimomorpha</taxon>
        <taxon>Strongyloidoidea</taxon>
        <taxon>Steinernematidae</taxon>
        <taxon>Steinernema</taxon>
    </lineage>
</organism>
<keyword evidence="6" id="KW-1185">Reference proteome</keyword>
<reference evidence="7" key="1">
    <citation type="submission" date="2016-11" db="UniProtKB">
        <authorList>
            <consortium name="WormBaseParasite"/>
        </authorList>
    </citation>
    <scope>IDENTIFICATION</scope>
</reference>
<dbReference type="SUPFAM" id="SSF81296">
    <property type="entry name" value="E set domains"/>
    <property type="match status" value="1"/>
</dbReference>
<dbReference type="FunFam" id="2.60.40.770:FF:000001">
    <property type="entry name" value="NPC intracellular cholesterol transporter 2"/>
    <property type="match status" value="1"/>
</dbReference>
<proteinExistence type="inferred from homology"/>
<evidence type="ECO:0000313" key="6">
    <source>
        <dbReference type="Proteomes" id="UP000095287"/>
    </source>
</evidence>
<protein>
    <submittedName>
        <fullName evidence="7">ML domain-containing protein</fullName>
    </submittedName>
</protein>
<dbReference type="GO" id="GO:0005576">
    <property type="term" value="C:extracellular region"/>
    <property type="evidence" value="ECO:0007669"/>
    <property type="project" value="UniProtKB-SubCell"/>
</dbReference>
<feature type="chain" id="PRO_5009313920" evidence="4">
    <location>
        <begin position="21"/>
        <end position="157"/>
    </location>
</feature>
<dbReference type="Pfam" id="PF02221">
    <property type="entry name" value="E1_DerP2_DerF2"/>
    <property type="match status" value="1"/>
</dbReference>
<keyword evidence="4" id="KW-0732">Signal</keyword>
<feature type="signal peptide" evidence="4">
    <location>
        <begin position="1"/>
        <end position="20"/>
    </location>
</feature>